<feature type="signal peptide" evidence="10">
    <location>
        <begin position="1"/>
        <end position="23"/>
    </location>
</feature>
<evidence type="ECO:0000256" key="4">
    <source>
        <dbReference type="ARBA" id="ARBA00022525"/>
    </source>
</evidence>
<comment type="caution">
    <text evidence="11">The sequence shown here is derived from an EMBL/GenBank/DDBJ whole genome shotgun (WGS) entry which is preliminary data.</text>
</comment>
<dbReference type="PROSITE" id="PS00502">
    <property type="entry name" value="POLYGALACTURONASE"/>
    <property type="match status" value="1"/>
</dbReference>
<feature type="chain" id="PRO_5033054102" description="Polygalacturonase-like" evidence="10">
    <location>
        <begin position="24"/>
        <end position="389"/>
    </location>
</feature>
<name>A0A822XXR4_NELNU</name>
<evidence type="ECO:0000256" key="8">
    <source>
        <dbReference type="PROSITE-ProRule" id="PRU10052"/>
    </source>
</evidence>
<keyword evidence="6 9" id="KW-0326">Glycosidase</keyword>
<dbReference type="FunFam" id="2.160.20.10:FF:000016">
    <property type="entry name" value="Polygalacturonase 7"/>
    <property type="match status" value="1"/>
</dbReference>
<dbReference type="AlphaFoldDB" id="A0A822XXR4"/>
<dbReference type="SMART" id="SM00710">
    <property type="entry name" value="PbH1"/>
    <property type="match status" value="5"/>
</dbReference>
<evidence type="ECO:0000256" key="10">
    <source>
        <dbReference type="SAM" id="SignalP"/>
    </source>
</evidence>
<comment type="similarity">
    <text evidence="2 9">Belongs to the glycosyl hydrolase 28 family.</text>
</comment>
<keyword evidence="10" id="KW-0732">Signal</keyword>
<keyword evidence="7" id="KW-0961">Cell wall biogenesis/degradation</keyword>
<dbReference type="GO" id="GO:0005975">
    <property type="term" value="P:carbohydrate metabolic process"/>
    <property type="evidence" value="ECO:0007669"/>
    <property type="project" value="InterPro"/>
</dbReference>
<evidence type="ECO:0000256" key="1">
    <source>
        <dbReference type="ARBA" id="ARBA00004191"/>
    </source>
</evidence>
<evidence type="ECO:0000256" key="2">
    <source>
        <dbReference type="ARBA" id="ARBA00008834"/>
    </source>
</evidence>
<keyword evidence="3" id="KW-0134">Cell wall</keyword>
<comment type="subcellular location">
    <subcellularLocation>
        <location evidence="1">Secreted</location>
        <location evidence="1">Cell wall</location>
    </subcellularLocation>
</comment>
<dbReference type="InterPro" id="IPR012334">
    <property type="entry name" value="Pectin_lyas_fold"/>
</dbReference>
<evidence type="ECO:0000256" key="9">
    <source>
        <dbReference type="RuleBase" id="RU361169"/>
    </source>
</evidence>
<evidence type="ECO:0000313" key="12">
    <source>
        <dbReference type="Proteomes" id="UP000607653"/>
    </source>
</evidence>
<gene>
    <name evidence="11" type="ORF">HUJ06_026604</name>
</gene>
<dbReference type="InterPro" id="IPR011050">
    <property type="entry name" value="Pectin_lyase_fold/virulence"/>
</dbReference>
<proteinExistence type="inferred from homology"/>
<evidence type="ECO:0000256" key="3">
    <source>
        <dbReference type="ARBA" id="ARBA00022512"/>
    </source>
</evidence>
<evidence type="ECO:0008006" key="13">
    <source>
        <dbReference type="Google" id="ProtNLM"/>
    </source>
</evidence>
<keyword evidence="12" id="KW-1185">Reference proteome</keyword>
<dbReference type="EMBL" id="DUZY01000001">
    <property type="protein sequence ID" value="DAD25140.1"/>
    <property type="molecule type" value="Genomic_DNA"/>
</dbReference>
<dbReference type="PANTHER" id="PTHR31375">
    <property type="match status" value="1"/>
</dbReference>
<dbReference type="GO" id="GO:0071555">
    <property type="term" value="P:cell wall organization"/>
    <property type="evidence" value="ECO:0007669"/>
    <property type="project" value="UniProtKB-KW"/>
</dbReference>
<dbReference type="InterPro" id="IPR006626">
    <property type="entry name" value="PbH1"/>
</dbReference>
<dbReference type="Pfam" id="PF00295">
    <property type="entry name" value="Glyco_hydro_28"/>
    <property type="match status" value="1"/>
</dbReference>
<evidence type="ECO:0000256" key="7">
    <source>
        <dbReference type="ARBA" id="ARBA00023316"/>
    </source>
</evidence>
<dbReference type="SUPFAM" id="SSF51126">
    <property type="entry name" value="Pectin lyase-like"/>
    <property type="match status" value="1"/>
</dbReference>
<protein>
    <recommendedName>
        <fullName evidence="13">Polygalacturonase-like</fullName>
    </recommendedName>
</protein>
<evidence type="ECO:0000256" key="5">
    <source>
        <dbReference type="ARBA" id="ARBA00022801"/>
    </source>
</evidence>
<feature type="active site" evidence="8">
    <location>
        <position position="238"/>
    </location>
</feature>
<keyword evidence="5 9" id="KW-0378">Hydrolase</keyword>
<accession>A0A822XXR4</accession>
<organism evidence="11 12">
    <name type="scientific">Nelumbo nucifera</name>
    <name type="common">Sacred lotus</name>
    <dbReference type="NCBI Taxonomy" id="4432"/>
    <lineage>
        <taxon>Eukaryota</taxon>
        <taxon>Viridiplantae</taxon>
        <taxon>Streptophyta</taxon>
        <taxon>Embryophyta</taxon>
        <taxon>Tracheophyta</taxon>
        <taxon>Spermatophyta</taxon>
        <taxon>Magnoliopsida</taxon>
        <taxon>Proteales</taxon>
        <taxon>Nelumbonaceae</taxon>
        <taxon>Nelumbo</taxon>
    </lineage>
</organism>
<dbReference type="Gene3D" id="2.160.20.10">
    <property type="entry name" value="Single-stranded right-handed beta-helix, Pectin lyase-like"/>
    <property type="match status" value="1"/>
</dbReference>
<sequence>MLKFIAFLFSLVFIFLSPTTVGASYNVDDFGAKGDGKTDSTHAFLDAWTGACGSSSPATIYVPPGSYLLGRAVFSGECKNNDITLQIDGTLVAPSDYSVLASSDSWLSFQGVNGVSINGGTLDGQGSALWNCKSSGNSCPSGARSLTFMNSKNIVVNGLSSIDSQLYHIVIDGSENVNVRDVKIVASGSSPNTDGIHVQSSTVVSILNSNIKTGDDCISVGPGTTNLWIEEIECGPGHGISIGSLGKDDNEEGVQNVTVSTVTFTGTDNGLRIKSWARPSNGFVKGVLFQDATMQNVQNPVIIDQYYCPHGDDCPNQASGVKISQVTYKNIHGTSATQVAVKFECSPKNPCTGIVLEDVNLSYDNHAAESSCANADGTTSGLIKPAGCL</sequence>
<keyword evidence="4" id="KW-0964">Secreted</keyword>
<evidence type="ECO:0000313" key="11">
    <source>
        <dbReference type="EMBL" id="DAD25140.1"/>
    </source>
</evidence>
<dbReference type="GO" id="GO:0004650">
    <property type="term" value="F:polygalacturonase activity"/>
    <property type="evidence" value="ECO:0007669"/>
    <property type="project" value="InterPro"/>
</dbReference>
<reference evidence="11 12" key="1">
    <citation type="journal article" date="2020" name="Mol. Biol. Evol.">
        <title>Distinct Expression and Methylation Patterns for Genes with Different Fates following a Single Whole-Genome Duplication in Flowering Plants.</title>
        <authorList>
            <person name="Shi T."/>
            <person name="Rahmani R.S."/>
            <person name="Gugger P.F."/>
            <person name="Wang M."/>
            <person name="Li H."/>
            <person name="Zhang Y."/>
            <person name="Li Z."/>
            <person name="Wang Q."/>
            <person name="Van de Peer Y."/>
            <person name="Marchal K."/>
            <person name="Chen J."/>
        </authorList>
    </citation>
    <scope>NUCLEOTIDE SEQUENCE [LARGE SCALE GENOMIC DNA]</scope>
    <source>
        <tissue evidence="11">Leaf</tissue>
    </source>
</reference>
<dbReference type="InterPro" id="IPR000743">
    <property type="entry name" value="Glyco_hydro_28"/>
</dbReference>
<evidence type="ECO:0000256" key="6">
    <source>
        <dbReference type="ARBA" id="ARBA00023295"/>
    </source>
</evidence>
<dbReference type="Proteomes" id="UP000607653">
    <property type="component" value="Unassembled WGS sequence"/>
</dbReference>